<dbReference type="GeneID" id="92514095"/>
<reference evidence="3 4" key="1">
    <citation type="submission" date="2021-03" db="EMBL/GenBank/DDBJ databases">
        <title>Leishmania (Mundinia) martiniquensis Genome sequencing and assembly.</title>
        <authorList>
            <person name="Almutairi H."/>
            <person name="Gatherer D."/>
        </authorList>
    </citation>
    <scope>NUCLEOTIDE SEQUENCE [LARGE SCALE GENOMIC DNA]</scope>
    <source>
        <strain evidence="3">LSCM1</strain>
    </source>
</reference>
<feature type="transmembrane region" description="Helical" evidence="2">
    <location>
        <begin position="1202"/>
        <end position="1228"/>
    </location>
</feature>
<organism evidence="3 4">
    <name type="scientific">Leishmania martiniquensis</name>
    <dbReference type="NCBI Taxonomy" id="1580590"/>
    <lineage>
        <taxon>Eukaryota</taxon>
        <taxon>Discoba</taxon>
        <taxon>Euglenozoa</taxon>
        <taxon>Kinetoplastea</taxon>
        <taxon>Metakinetoplastina</taxon>
        <taxon>Trypanosomatida</taxon>
        <taxon>Trypanosomatidae</taxon>
        <taxon>Leishmaniinae</taxon>
        <taxon>Leishmania</taxon>
    </lineage>
</organism>
<dbReference type="EMBL" id="JAFEUZ010000026">
    <property type="protein sequence ID" value="KAG5476356.1"/>
    <property type="molecule type" value="Genomic_DNA"/>
</dbReference>
<dbReference type="KEGG" id="lmat:92514095"/>
<accession>A0A836GJQ7</accession>
<proteinExistence type="predicted"/>
<dbReference type="OrthoDB" id="278776at2759"/>
<keyword evidence="2" id="KW-0812">Transmembrane</keyword>
<protein>
    <submittedName>
        <fullName evidence="3">Uncharacterized protein</fullName>
    </submittedName>
</protein>
<feature type="compositionally biased region" description="Low complexity" evidence="1">
    <location>
        <begin position="402"/>
        <end position="414"/>
    </location>
</feature>
<name>A0A836GJQ7_9TRYP</name>
<feature type="region of interest" description="Disordered" evidence="1">
    <location>
        <begin position="268"/>
        <end position="329"/>
    </location>
</feature>
<dbReference type="RefSeq" id="XP_067177814.1">
    <property type="nucleotide sequence ID" value="XM_067321583.1"/>
</dbReference>
<feature type="compositionally biased region" description="Polar residues" evidence="1">
    <location>
        <begin position="305"/>
        <end position="316"/>
    </location>
</feature>
<dbReference type="Proteomes" id="UP000673552">
    <property type="component" value="Chromosome 26"/>
</dbReference>
<feature type="transmembrane region" description="Helical" evidence="2">
    <location>
        <begin position="1053"/>
        <end position="1074"/>
    </location>
</feature>
<gene>
    <name evidence="3" type="ORF">LSCM1_04058</name>
</gene>
<feature type="transmembrane region" description="Helical" evidence="2">
    <location>
        <begin position="1136"/>
        <end position="1159"/>
    </location>
</feature>
<evidence type="ECO:0000313" key="3">
    <source>
        <dbReference type="EMBL" id="KAG5476356.1"/>
    </source>
</evidence>
<sequence length="1394" mass="151719">MQRTPPHVSAPSGVERAPFSYARRLAVTRLAQSVADGASTATAAGLNCTKSCTFSATACPGSISAGAAFVVHEDARECSDGETGAMQRSMISQMPLPSASQCAAPQWPPLAVDPAPSCLDTICHVRSARAWEAMAAGCIAEAKRLSETDGDALARAASAILGGEVEFGLILLESYVIATCVVLYEQHQRLLSSACCPERHKTVMLEWQQHRTQPRAARSLQVSSLDVDPTRVTEAVVCRVVLQSMQLMDMMEVRRWYTVGLVLCTSPETPTGSSSSRKSRKPTNPSKTKTDIAASYVGGHDGGPSSATLSPATTQHRAQRRSSSDFSAIMPMGSSSDTAVELAAIMPVTTAASAGDGYEAPSNLWFRCYFALCESTPPAELLEGTLSSPPTPPSRACDGDSTPATRTGTTLTLPFAPVMMEGNNGSCPTNFAGEGRRRKRSRTRSSWNDRRSDRATHKSPLRSNCESEDSRCSPTFLPASTHGPAWASTTPRPLHQEETASLLLSNCVEWDVFFITAVTAFQTHHYRTCMMAVSRFLHWAEKIGMVTQPIGTSHHPLDARSEAGAAGGEAEALPCHHYDSTFSAARSPLPHAPNVPGMEYHVRLALFMQAWSSLQVGERLQFGKDVVTLLDYADDSLSYHVGCSLSLFGLPLPAANETVMADTVRFTGASADVKRVAALADSAANFSPTIQRYLYVLTESVHALTLLQLGMVEPAMRVAKIALDRAKDMQVRGCSATESSMHDDALLLDTLRNVVVITGTALEDATSVLGVTLSPHLLAYIAVSPAFFGGLCAGGIPVKLQSEPHRLLYPSNLPLYASTRQMIPFHMNRAVVLYNAGQLRGAWDDVCCAVAAVDEVVGSVEFAFSDCFPLQVYYFAFHVGFELLEALLFSDLEAAKACLSNPESREAICKKDAILQESETLSKEILDISRDMARRMLHFYPHSRLTELCQVLLSIMCGDRDFLGQAVLLSERYPHSPAAQNLLTIALCFDHHIPEAVDHAARNLQAFPHSRDIIRIHRMLQKKSVAYRFDYRGVLPILYKPGKARHGVTKRKALLILLLAANLGLLCLTVYVNLPLAVQSSEEMKLLAVRMQLPSVVPLLFAAIFGVYSIVAATGTENLVSTALTDLFFVNSALNRALFCLRCIPLVNVVNALLISFAGNNFLLQSGSATFFLYFCLSMLFVPFTTRVWFLPSLDEPDADVMSWLAILSVDTLLAFVLVVPHIALAVLEPYMFLLYYFYALTPRPGSKVGDPPPSSSIRRRLLLHVHDSRSMTPRFKVGSGSCFLHIRCLKWLYYRSHSSMETRYLAESQLEAENYRVFPMVEGEEARVLFAHVPLTPLCAGLTSTELGPSSEFPPDDSVAGVLGKDGDAPEAHLRTRANNRVDGQGVACSTPP</sequence>
<keyword evidence="2" id="KW-1133">Transmembrane helix</keyword>
<keyword evidence="2" id="KW-0472">Membrane</keyword>
<feature type="compositionally biased region" description="Basic and acidic residues" evidence="1">
    <location>
        <begin position="447"/>
        <end position="456"/>
    </location>
</feature>
<comment type="caution">
    <text evidence="3">The sequence shown here is derived from an EMBL/GenBank/DDBJ whole genome shotgun (WGS) entry which is preliminary data.</text>
</comment>
<evidence type="ECO:0000256" key="1">
    <source>
        <dbReference type="SAM" id="MobiDB-lite"/>
    </source>
</evidence>
<feature type="region of interest" description="Disordered" evidence="1">
    <location>
        <begin position="384"/>
        <end position="492"/>
    </location>
</feature>
<evidence type="ECO:0000256" key="2">
    <source>
        <dbReference type="SAM" id="Phobius"/>
    </source>
</evidence>
<feature type="transmembrane region" description="Helical" evidence="2">
    <location>
        <begin position="1171"/>
        <end position="1190"/>
    </location>
</feature>
<feature type="transmembrane region" description="Helical" evidence="2">
    <location>
        <begin position="1095"/>
        <end position="1116"/>
    </location>
</feature>
<feature type="region of interest" description="Disordered" evidence="1">
    <location>
        <begin position="1348"/>
        <end position="1371"/>
    </location>
</feature>
<evidence type="ECO:0000313" key="4">
    <source>
        <dbReference type="Proteomes" id="UP000673552"/>
    </source>
</evidence>
<keyword evidence="4" id="KW-1185">Reference proteome</keyword>